<dbReference type="AlphaFoldDB" id="A0A1G7ZN04"/>
<protein>
    <submittedName>
        <fullName evidence="1">Uncharacterized protein</fullName>
    </submittedName>
</protein>
<name>A0A1G7ZN04_9BURK</name>
<accession>A0A1G7ZN04</accession>
<organism evidence="1 2">
    <name type="scientific">Paraburkholderia phenazinium</name>
    <dbReference type="NCBI Taxonomy" id="60549"/>
    <lineage>
        <taxon>Bacteria</taxon>
        <taxon>Pseudomonadati</taxon>
        <taxon>Pseudomonadota</taxon>
        <taxon>Betaproteobacteria</taxon>
        <taxon>Burkholderiales</taxon>
        <taxon>Burkholderiaceae</taxon>
        <taxon>Paraburkholderia</taxon>
    </lineage>
</organism>
<gene>
    <name evidence="1" type="ORF">SAMN05216466_10799</name>
</gene>
<evidence type="ECO:0000313" key="1">
    <source>
        <dbReference type="EMBL" id="SDH10068.1"/>
    </source>
</evidence>
<sequence>MSGMILKATDLDYSDLEKFGRITIDHTSRGVEITVDGFQFASGGTCREHNTKALAWARDVLAAKISANALVPGGFITSIADMDQDELDAERAKK</sequence>
<reference evidence="1 2" key="1">
    <citation type="submission" date="2016-10" db="EMBL/GenBank/DDBJ databases">
        <authorList>
            <person name="de Groot N.N."/>
        </authorList>
    </citation>
    <scope>NUCLEOTIDE SEQUENCE [LARGE SCALE GENOMIC DNA]</scope>
    <source>
        <strain evidence="1 2">LMG 2247</strain>
    </source>
</reference>
<dbReference type="OrthoDB" id="9101912at2"/>
<dbReference type="EMBL" id="FNCJ01000007">
    <property type="protein sequence ID" value="SDH10068.1"/>
    <property type="molecule type" value="Genomic_DNA"/>
</dbReference>
<dbReference type="Proteomes" id="UP000199706">
    <property type="component" value="Unassembled WGS sequence"/>
</dbReference>
<dbReference type="RefSeq" id="WP_143016611.1">
    <property type="nucleotide sequence ID" value="NZ_FNCJ01000007.1"/>
</dbReference>
<evidence type="ECO:0000313" key="2">
    <source>
        <dbReference type="Proteomes" id="UP000199706"/>
    </source>
</evidence>
<proteinExistence type="predicted"/>